<dbReference type="Proteomes" id="UP000000925">
    <property type="component" value="Chromosome"/>
</dbReference>
<dbReference type="KEGG" id="caa:Caka_2832"/>
<organism evidence="1 2">
    <name type="scientific">Coraliomargarita akajimensis (strain DSM 45221 / IAM 15411 / JCM 23193 / KCTC 12865 / 04OKA010-24)</name>
    <dbReference type="NCBI Taxonomy" id="583355"/>
    <lineage>
        <taxon>Bacteria</taxon>
        <taxon>Pseudomonadati</taxon>
        <taxon>Verrucomicrobiota</taxon>
        <taxon>Opitutia</taxon>
        <taxon>Puniceicoccales</taxon>
        <taxon>Coraliomargaritaceae</taxon>
        <taxon>Coraliomargarita</taxon>
    </lineage>
</organism>
<keyword evidence="2" id="KW-1185">Reference proteome</keyword>
<dbReference type="SUPFAM" id="SSF52833">
    <property type="entry name" value="Thioredoxin-like"/>
    <property type="match status" value="1"/>
</dbReference>
<reference evidence="1 2" key="1">
    <citation type="journal article" date="2010" name="Stand. Genomic Sci.">
        <title>Complete genome sequence of Coraliomargarita akajimensis type strain (04OKA010-24).</title>
        <authorList>
            <person name="Mavromatis K."/>
            <person name="Abt B."/>
            <person name="Brambilla E."/>
            <person name="Lapidus A."/>
            <person name="Copeland A."/>
            <person name="Deshpande S."/>
            <person name="Nolan M."/>
            <person name="Lucas S."/>
            <person name="Tice H."/>
            <person name="Cheng J.F."/>
            <person name="Han C."/>
            <person name="Detter J.C."/>
            <person name="Woyke T."/>
            <person name="Goodwin L."/>
            <person name="Pitluck S."/>
            <person name="Held B."/>
            <person name="Brettin T."/>
            <person name="Tapia R."/>
            <person name="Ivanova N."/>
            <person name="Mikhailova N."/>
            <person name="Pati A."/>
            <person name="Liolios K."/>
            <person name="Chen A."/>
            <person name="Palaniappan K."/>
            <person name="Land M."/>
            <person name="Hauser L."/>
            <person name="Chang Y.J."/>
            <person name="Jeffries C.D."/>
            <person name="Rohde M."/>
            <person name="Goker M."/>
            <person name="Bristow J."/>
            <person name="Eisen J.A."/>
            <person name="Markowitz V."/>
            <person name="Hugenholtz P."/>
            <person name="Klenk H.P."/>
            <person name="Kyrpides N.C."/>
        </authorList>
    </citation>
    <scope>NUCLEOTIDE SEQUENCE [LARGE SCALE GENOMIC DNA]</scope>
    <source>
        <strain evidence="2">DSM 45221 / IAM 15411 / JCM 23193 / KCTC 12865</strain>
    </source>
</reference>
<dbReference type="OrthoDB" id="9761899at2"/>
<dbReference type="Gene3D" id="3.40.30.10">
    <property type="entry name" value="Glutaredoxin"/>
    <property type="match status" value="1"/>
</dbReference>
<evidence type="ECO:0000313" key="1">
    <source>
        <dbReference type="EMBL" id="ADE55845.1"/>
    </source>
</evidence>
<accession>D5EQN1</accession>
<dbReference type="STRING" id="583355.Caka_2832"/>
<dbReference type="AlphaFoldDB" id="D5EQN1"/>
<protein>
    <submittedName>
        <fullName evidence="1">Sucraseferredoxin family protein</fullName>
    </submittedName>
</protein>
<gene>
    <name evidence="1" type="ordered locus">Caka_2832</name>
</gene>
<name>D5EQN1_CORAD</name>
<evidence type="ECO:0000313" key="2">
    <source>
        <dbReference type="Proteomes" id="UP000000925"/>
    </source>
</evidence>
<dbReference type="InterPro" id="IPR036249">
    <property type="entry name" value="Thioredoxin-like_sf"/>
</dbReference>
<dbReference type="EMBL" id="CP001998">
    <property type="protein sequence ID" value="ADE55845.1"/>
    <property type="molecule type" value="Genomic_DNA"/>
</dbReference>
<dbReference type="CDD" id="cd02980">
    <property type="entry name" value="TRX_Fd_family"/>
    <property type="match status" value="1"/>
</dbReference>
<dbReference type="HOGENOM" id="CLU_126515_1_0_0"/>
<proteinExistence type="predicted"/>
<sequence>MNTPKHHLFVCGSFRANGEPSGICHKKESINLLSYLQGEVQDRMLEGVEVAATGCMNVCERGPVLIDYPTGTWYGNVTEDIIDDILDAIEDGDGIAEEHVMS</sequence>
<dbReference type="eggNOG" id="COG3411">
    <property type="taxonomic scope" value="Bacteria"/>
</dbReference>
<dbReference type="RefSeq" id="WP_013044567.1">
    <property type="nucleotide sequence ID" value="NC_014008.1"/>
</dbReference>